<dbReference type="InterPro" id="IPR048423">
    <property type="entry name" value="DRL_cat"/>
</dbReference>
<dbReference type="EMBL" id="MHFR01000040">
    <property type="protein sequence ID" value="OGW97641.1"/>
    <property type="molecule type" value="Genomic_DNA"/>
</dbReference>
<comment type="caution">
    <text evidence="2">The sequence shown here is derived from an EMBL/GenBank/DDBJ whole genome shotgun (WGS) entry which is preliminary data.</text>
</comment>
<sequence>MRLIKEALRKRKKTVNVAIVGCGWWGCGVAKYLYKMDFMHPRVLVDKEIDKCIQTYLDVGVYKNQILRIENAKDINKANEYRHIVISDLSLFGELLPKLNVDVIHEAIGEVLPGAQVAMMAMENKLPFTTINSEMDATIGLILSQKAEQKGIVYTNSDGDQPGCLARMLDYIIGWGFEPRIIGNNKLFLDYYQTPEGVMPWVPKGGNPYVLSSAADGSKLALELSVVANAFNYPPLKRGMYGPEAKKSDLISVFDRLVNLNSLDGGHIDYTLGTTEPNMGGPVFVVAYTQDSRLQAEMKHYKKGPGPYYLFFRDHHIGSIEAPSTIAEASLFGSASLCPTVWCSDVITLAKRDLKAGKRLDLMGGYDYYGLAEKADIAISEKILPIGLAEFATLTCDVKKDAVITYDMVELEDNLATQLRKEQDALIQ</sequence>
<protein>
    <recommendedName>
        <fullName evidence="1">Oxidoreductase DRL-like catalytic domain-containing protein</fullName>
    </recommendedName>
</protein>
<gene>
    <name evidence="2" type="ORF">A3G33_04950</name>
</gene>
<dbReference type="PANTHER" id="PTHR37850:SF1">
    <property type="entry name" value="SAF DOMAIN PROTEIN"/>
    <property type="match status" value="1"/>
</dbReference>
<dbReference type="AlphaFoldDB" id="A0A1G1KXL6"/>
<dbReference type="SUPFAM" id="SSF51735">
    <property type="entry name" value="NAD(P)-binding Rossmann-fold domains"/>
    <property type="match status" value="1"/>
</dbReference>
<organism evidence="2 3">
    <name type="scientific">Candidatus Danuiimicrobium aquiferis</name>
    <dbReference type="NCBI Taxonomy" id="1801832"/>
    <lineage>
        <taxon>Bacteria</taxon>
        <taxon>Pseudomonadati</taxon>
        <taxon>Candidatus Omnitrophota</taxon>
        <taxon>Candidatus Danuiimicrobium</taxon>
    </lineage>
</organism>
<dbReference type="Proteomes" id="UP000178187">
    <property type="component" value="Unassembled WGS sequence"/>
</dbReference>
<proteinExistence type="predicted"/>
<evidence type="ECO:0000313" key="3">
    <source>
        <dbReference type="Proteomes" id="UP000178187"/>
    </source>
</evidence>
<feature type="domain" description="Oxidoreductase DRL-like catalytic" evidence="1">
    <location>
        <begin position="159"/>
        <end position="321"/>
    </location>
</feature>
<dbReference type="PANTHER" id="PTHR37850">
    <property type="entry name" value="STRU PROTEIN"/>
    <property type="match status" value="1"/>
</dbReference>
<dbReference type="InterPro" id="IPR036291">
    <property type="entry name" value="NAD(P)-bd_dom_sf"/>
</dbReference>
<dbReference type="CDD" id="cd11616">
    <property type="entry name" value="SAF_DH_OX_like"/>
    <property type="match status" value="1"/>
</dbReference>
<accession>A0A1G1KXL6</accession>
<dbReference type="Gene3D" id="3.40.50.720">
    <property type="entry name" value="NAD(P)-binding Rossmann-like Domain"/>
    <property type="match status" value="1"/>
</dbReference>
<name>A0A1G1KXL6_9BACT</name>
<dbReference type="Pfam" id="PF21135">
    <property type="entry name" value="DRL_cat"/>
    <property type="match status" value="1"/>
</dbReference>
<evidence type="ECO:0000259" key="1">
    <source>
        <dbReference type="Pfam" id="PF21135"/>
    </source>
</evidence>
<reference evidence="2 3" key="1">
    <citation type="journal article" date="2016" name="Nat. Commun.">
        <title>Thousands of microbial genomes shed light on interconnected biogeochemical processes in an aquifer system.</title>
        <authorList>
            <person name="Anantharaman K."/>
            <person name="Brown C.T."/>
            <person name="Hug L.A."/>
            <person name="Sharon I."/>
            <person name="Castelle C.J."/>
            <person name="Probst A.J."/>
            <person name="Thomas B.C."/>
            <person name="Singh A."/>
            <person name="Wilkins M.J."/>
            <person name="Karaoz U."/>
            <person name="Brodie E.L."/>
            <person name="Williams K.H."/>
            <person name="Hubbard S.S."/>
            <person name="Banfield J.F."/>
        </authorList>
    </citation>
    <scope>NUCLEOTIDE SEQUENCE [LARGE SCALE GENOMIC DNA]</scope>
</reference>
<evidence type="ECO:0000313" key="2">
    <source>
        <dbReference type="EMBL" id="OGW97641.1"/>
    </source>
</evidence>